<sequence>MFELAEEGKRLMDDLEKTYRIGHLYDLYRIVTLPAGFKNTYEMNDGIIDYSKIIKGN</sequence>
<accession>A0A1G9D9Q1</accession>
<dbReference type="RefSeq" id="WP_176760654.1">
    <property type="nucleotide sequence ID" value="NZ_FNFI01000011.1"/>
</dbReference>
<evidence type="ECO:0000313" key="1">
    <source>
        <dbReference type="EMBL" id="SDK60505.1"/>
    </source>
</evidence>
<dbReference type="Proteomes" id="UP000242700">
    <property type="component" value="Unassembled WGS sequence"/>
</dbReference>
<reference evidence="2" key="1">
    <citation type="submission" date="2016-10" db="EMBL/GenBank/DDBJ databases">
        <authorList>
            <person name="Varghese N."/>
            <person name="Submissions S."/>
        </authorList>
    </citation>
    <scope>NUCLEOTIDE SEQUENCE [LARGE SCALE GENOMIC DNA]</scope>
    <source>
        <strain evidence="2">CGMCC 1.8911</strain>
    </source>
</reference>
<protein>
    <submittedName>
        <fullName evidence="1">Uncharacterized protein</fullName>
    </submittedName>
</protein>
<evidence type="ECO:0000313" key="2">
    <source>
        <dbReference type="Proteomes" id="UP000242700"/>
    </source>
</evidence>
<dbReference type="EMBL" id="FNFI01000011">
    <property type="protein sequence ID" value="SDK60505.1"/>
    <property type="molecule type" value="Genomic_DNA"/>
</dbReference>
<gene>
    <name evidence="1" type="ORF">SAMN05216187_11149</name>
</gene>
<proteinExistence type="predicted"/>
<name>A0A1G9D9Q1_9STAP</name>
<dbReference type="AlphaFoldDB" id="A0A1G9D9Q1"/>
<organism evidence="1 2">
    <name type="scientific">Jeotgalicoccus aerolatus</name>
    <dbReference type="NCBI Taxonomy" id="709510"/>
    <lineage>
        <taxon>Bacteria</taxon>
        <taxon>Bacillati</taxon>
        <taxon>Bacillota</taxon>
        <taxon>Bacilli</taxon>
        <taxon>Bacillales</taxon>
        <taxon>Staphylococcaceae</taxon>
        <taxon>Jeotgalicoccus</taxon>
    </lineage>
</organism>